<comment type="function">
    <text evidence="10">Involved in the biosynthesis of p-aminobenzoate (PABA), a precursor of tetrahydrofolate. Converts 4-amino-4-deoxychorismate into 4-aminobenzoate (PABA) and pyruvate.</text>
</comment>
<evidence type="ECO:0000256" key="14">
    <source>
        <dbReference type="RuleBase" id="RU004516"/>
    </source>
</evidence>
<gene>
    <name evidence="15" type="ORF">NG99_00765</name>
</gene>
<dbReference type="NCBIfam" id="TIGR03461">
    <property type="entry name" value="pabC_Proteo"/>
    <property type="match status" value="1"/>
</dbReference>
<dbReference type="PROSITE" id="PS00770">
    <property type="entry name" value="AA_TRANSFER_CLASS_4"/>
    <property type="match status" value="1"/>
</dbReference>
<dbReference type="InterPro" id="IPR043131">
    <property type="entry name" value="BCAT-like_N"/>
</dbReference>
<dbReference type="EMBL" id="JRUQ01000005">
    <property type="protein sequence ID" value="KGT95932.1"/>
    <property type="molecule type" value="Genomic_DNA"/>
</dbReference>
<evidence type="ECO:0000256" key="9">
    <source>
        <dbReference type="ARBA" id="ARBA00049529"/>
    </source>
</evidence>
<evidence type="ECO:0000256" key="6">
    <source>
        <dbReference type="ARBA" id="ARBA00023239"/>
    </source>
</evidence>
<dbReference type="PANTHER" id="PTHR42743:SF2">
    <property type="entry name" value="AMINODEOXYCHORISMATE LYASE"/>
    <property type="match status" value="1"/>
</dbReference>
<dbReference type="InterPro" id="IPR001544">
    <property type="entry name" value="Aminotrans_IV"/>
</dbReference>
<dbReference type="InterPro" id="IPR043132">
    <property type="entry name" value="BCAT-like_C"/>
</dbReference>
<reference evidence="15 16" key="1">
    <citation type="submission" date="2014-10" db="EMBL/GenBank/DDBJ databases">
        <title>Genome sequence of Erwinia typographi M043b.</title>
        <authorList>
            <person name="Chan K.-G."/>
            <person name="Tan W.-S."/>
        </authorList>
    </citation>
    <scope>NUCLEOTIDE SEQUENCE [LARGE SCALE GENOMIC DNA]</scope>
    <source>
        <strain evidence="15 16">M043b</strain>
    </source>
</reference>
<evidence type="ECO:0000256" key="7">
    <source>
        <dbReference type="ARBA" id="ARBA00035633"/>
    </source>
</evidence>
<dbReference type="InterPro" id="IPR017824">
    <property type="entry name" value="Aminodeoxychorismate_lyase_IV"/>
</dbReference>
<keyword evidence="4 14" id="KW-0663">Pyridoxal phosphate</keyword>
<keyword evidence="16" id="KW-1185">Reference proteome</keyword>
<dbReference type="InterPro" id="IPR018300">
    <property type="entry name" value="Aminotrans_IV_CS"/>
</dbReference>
<evidence type="ECO:0000256" key="1">
    <source>
        <dbReference type="ARBA" id="ARBA00001933"/>
    </source>
</evidence>
<comment type="similarity">
    <text evidence="2 13">Belongs to the class-IV pyridoxal-phosphate-dependent aminotransferase family.</text>
</comment>
<comment type="pathway">
    <text evidence="7">Cofactor biosynthesis; tetrahydrofolate biosynthesis; 4-aminobenzoate from chorismate: step 2/2.</text>
</comment>
<dbReference type="CDD" id="cd01559">
    <property type="entry name" value="ADCL_like"/>
    <property type="match status" value="1"/>
</dbReference>
<sequence>MVWINGEPQDRVLAADRAVQFGDGCFTTARILQGNVVALEAHLARLQAGCERLKIHGVDWVALREEILLAAASRTTGVLKAIISRGVGGRGYSASGCEHPTRLVYLSDYPAHYLTLRKTGVRLALSSIRLSKNPLLAGIKHLNRLEQVLIRTELDQTGADEALVLDTDGSLVECCAANLFWRKGKQVFTPSLSQSGVDGIQRQRVIQLLRGLGTEVQEVSLPLETLASAEEVLITNALMPVLPVCQIEEWHYPSRQLFDLLRPEDD</sequence>
<proteinExistence type="inferred from homology"/>
<evidence type="ECO:0000313" key="16">
    <source>
        <dbReference type="Proteomes" id="UP000030351"/>
    </source>
</evidence>
<dbReference type="GO" id="GO:0008153">
    <property type="term" value="P:4-aminobenzoate biosynthetic process"/>
    <property type="evidence" value="ECO:0007669"/>
    <property type="project" value="UniProtKB-UniRule"/>
</dbReference>
<dbReference type="InterPro" id="IPR050571">
    <property type="entry name" value="Class-IV_PLP-Dep_Aminotrnsfr"/>
</dbReference>
<evidence type="ECO:0000256" key="5">
    <source>
        <dbReference type="ARBA" id="ARBA00022909"/>
    </source>
</evidence>
<evidence type="ECO:0000256" key="4">
    <source>
        <dbReference type="ARBA" id="ARBA00022898"/>
    </source>
</evidence>
<name>A0A0A3ZA35_9GAMM</name>
<dbReference type="EC" id="4.1.3.38" evidence="8 12"/>
<evidence type="ECO:0000256" key="10">
    <source>
        <dbReference type="ARBA" id="ARBA00054027"/>
    </source>
</evidence>
<comment type="cofactor">
    <cofactor evidence="1 14">
        <name>pyridoxal 5'-phosphate</name>
        <dbReference type="ChEBI" id="CHEBI:597326"/>
    </cofactor>
</comment>
<dbReference type="STRING" id="371042.NG99_00765"/>
<dbReference type="OrthoDB" id="9805628at2"/>
<evidence type="ECO:0000256" key="8">
    <source>
        <dbReference type="ARBA" id="ARBA00035676"/>
    </source>
</evidence>
<dbReference type="PANTHER" id="PTHR42743">
    <property type="entry name" value="AMINO-ACID AMINOTRANSFERASE"/>
    <property type="match status" value="1"/>
</dbReference>
<accession>A0A0A3ZA35</accession>
<comment type="subunit">
    <text evidence="3">Homodimer.</text>
</comment>
<dbReference type="AlphaFoldDB" id="A0A0A3ZA35"/>
<dbReference type="Pfam" id="PF01063">
    <property type="entry name" value="Aminotran_4"/>
    <property type="match status" value="1"/>
</dbReference>
<dbReference type="SUPFAM" id="SSF56752">
    <property type="entry name" value="D-aminoacid aminotransferase-like PLP-dependent enzymes"/>
    <property type="match status" value="1"/>
</dbReference>
<evidence type="ECO:0000256" key="13">
    <source>
        <dbReference type="RuleBase" id="RU004106"/>
    </source>
</evidence>
<comment type="caution">
    <text evidence="15">The sequence shown here is derived from an EMBL/GenBank/DDBJ whole genome shotgun (WGS) entry which is preliminary data.</text>
</comment>
<evidence type="ECO:0000256" key="3">
    <source>
        <dbReference type="ARBA" id="ARBA00011738"/>
    </source>
</evidence>
<evidence type="ECO:0000256" key="11">
    <source>
        <dbReference type="ARBA" id="ARBA00069174"/>
    </source>
</evidence>
<keyword evidence="6 15" id="KW-0456">Lyase</keyword>
<evidence type="ECO:0000256" key="2">
    <source>
        <dbReference type="ARBA" id="ARBA00009320"/>
    </source>
</evidence>
<dbReference type="Gene3D" id="3.30.470.10">
    <property type="match status" value="1"/>
</dbReference>
<comment type="catalytic activity">
    <reaction evidence="9">
        <text>4-amino-4-deoxychorismate = 4-aminobenzoate + pyruvate + H(+)</text>
        <dbReference type="Rhea" id="RHEA:16201"/>
        <dbReference type="ChEBI" id="CHEBI:15361"/>
        <dbReference type="ChEBI" id="CHEBI:15378"/>
        <dbReference type="ChEBI" id="CHEBI:17836"/>
        <dbReference type="ChEBI" id="CHEBI:58406"/>
        <dbReference type="EC" id="4.1.3.38"/>
    </reaction>
</comment>
<evidence type="ECO:0000256" key="12">
    <source>
        <dbReference type="NCBIfam" id="TIGR03461"/>
    </source>
</evidence>
<dbReference type="NCBIfam" id="NF004761">
    <property type="entry name" value="PRK06092.1"/>
    <property type="match status" value="1"/>
</dbReference>
<keyword evidence="5" id="KW-0289">Folate biosynthesis</keyword>
<dbReference type="GO" id="GO:0005829">
    <property type="term" value="C:cytosol"/>
    <property type="evidence" value="ECO:0007669"/>
    <property type="project" value="TreeGrafter"/>
</dbReference>
<dbReference type="GO" id="GO:0008696">
    <property type="term" value="F:4-amino-4-deoxychorismate lyase activity"/>
    <property type="evidence" value="ECO:0007669"/>
    <property type="project" value="UniProtKB-UniRule"/>
</dbReference>
<dbReference type="Proteomes" id="UP000030351">
    <property type="component" value="Unassembled WGS sequence"/>
</dbReference>
<dbReference type="GO" id="GO:0030170">
    <property type="term" value="F:pyridoxal phosphate binding"/>
    <property type="evidence" value="ECO:0007669"/>
    <property type="project" value="InterPro"/>
</dbReference>
<protein>
    <recommendedName>
        <fullName evidence="11 12">Aminodeoxychorismate lyase</fullName>
        <ecNumber evidence="8 12">4.1.3.38</ecNumber>
    </recommendedName>
</protein>
<dbReference type="FunFam" id="3.20.10.10:FF:000002">
    <property type="entry name" value="D-alanine aminotransferase"/>
    <property type="match status" value="1"/>
</dbReference>
<dbReference type="InterPro" id="IPR036038">
    <property type="entry name" value="Aminotransferase-like"/>
</dbReference>
<dbReference type="Gene3D" id="3.20.10.10">
    <property type="entry name" value="D-amino Acid Aminotransferase, subunit A, domain 2"/>
    <property type="match status" value="1"/>
</dbReference>
<dbReference type="RefSeq" id="WP_034887384.1">
    <property type="nucleotide sequence ID" value="NZ_JRUQ01000005.1"/>
</dbReference>
<evidence type="ECO:0000313" key="15">
    <source>
        <dbReference type="EMBL" id="KGT95932.1"/>
    </source>
</evidence>
<dbReference type="GO" id="GO:0046656">
    <property type="term" value="P:folic acid biosynthetic process"/>
    <property type="evidence" value="ECO:0007669"/>
    <property type="project" value="UniProtKB-KW"/>
</dbReference>
<organism evidence="15 16">
    <name type="scientific">Erwinia typographi</name>
    <dbReference type="NCBI Taxonomy" id="371042"/>
    <lineage>
        <taxon>Bacteria</taxon>
        <taxon>Pseudomonadati</taxon>
        <taxon>Pseudomonadota</taxon>
        <taxon>Gammaproteobacteria</taxon>
        <taxon>Enterobacterales</taxon>
        <taxon>Erwiniaceae</taxon>
        <taxon>Erwinia</taxon>
    </lineage>
</organism>
<dbReference type="eggNOG" id="COG0115">
    <property type="taxonomic scope" value="Bacteria"/>
</dbReference>